<gene>
    <name evidence="3" type="ORF">ENV52_00525</name>
</gene>
<accession>A0A7V6A176</accession>
<dbReference type="EMBL" id="DTGR01000012">
    <property type="protein sequence ID" value="HHS28173.1"/>
    <property type="molecule type" value="Genomic_DNA"/>
</dbReference>
<proteinExistence type="predicted"/>
<feature type="compositionally biased region" description="Pro residues" evidence="1">
    <location>
        <begin position="356"/>
        <end position="365"/>
    </location>
</feature>
<evidence type="ECO:0000256" key="1">
    <source>
        <dbReference type="SAM" id="MobiDB-lite"/>
    </source>
</evidence>
<evidence type="ECO:0000313" key="3">
    <source>
        <dbReference type="EMBL" id="HHS28173.1"/>
    </source>
</evidence>
<evidence type="ECO:0000259" key="2">
    <source>
        <dbReference type="Pfam" id="PF09250"/>
    </source>
</evidence>
<dbReference type="AlphaFoldDB" id="A0A7V6A176"/>
<organism evidence="3">
    <name type="scientific">Desulfobacca acetoxidans</name>
    <dbReference type="NCBI Taxonomy" id="60893"/>
    <lineage>
        <taxon>Bacteria</taxon>
        <taxon>Pseudomonadati</taxon>
        <taxon>Thermodesulfobacteriota</taxon>
        <taxon>Desulfobaccia</taxon>
        <taxon>Desulfobaccales</taxon>
        <taxon>Desulfobaccaceae</taxon>
        <taxon>Desulfobacca</taxon>
    </lineage>
</organism>
<name>A0A7V6A176_9BACT</name>
<reference evidence="3" key="1">
    <citation type="journal article" date="2020" name="mSystems">
        <title>Genome- and Community-Level Interaction Insights into Carbon Utilization and Element Cycling Functions of Hydrothermarchaeota in Hydrothermal Sediment.</title>
        <authorList>
            <person name="Zhou Z."/>
            <person name="Liu Y."/>
            <person name="Xu W."/>
            <person name="Pan J."/>
            <person name="Luo Z.H."/>
            <person name="Li M."/>
        </authorList>
    </citation>
    <scope>NUCLEOTIDE SEQUENCE [LARGE SCALE GENOMIC DNA]</scope>
    <source>
        <strain evidence="3">SpSt-767</strain>
    </source>
</reference>
<feature type="region of interest" description="Disordered" evidence="1">
    <location>
        <begin position="306"/>
        <end position="381"/>
    </location>
</feature>
<feature type="domain" description="DNA primase/polymerase bifunctional N-terminal" evidence="2">
    <location>
        <begin position="50"/>
        <end position="199"/>
    </location>
</feature>
<dbReference type="InterPro" id="IPR015330">
    <property type="entry name" value="DNA_primase/pol_bifunc_N"/>
</dbReference>
<feature type="compositionally biased region" description="Basic and acidic residues" evidence="1">
    <location>
        <begin position="333"/>
        <end position="348"/>
    </location>
</feature>
<feature type="compositionally biased region" description="Basic and acidic residues" evidence="1">
    <location>
        <begin position="1"/>
        <end position="17"/>
    </location>
</feature>
<protein>
    <recommendedName>
        <fullName evidence="2">DNA primase/polymerase bifunctional N-terminal domain-containing protein</fullName>
    </recommendedName>
</protein>
<dbReference type="Pfam" id="PF09250">
    <property type="entry name" value="Prim-Pol"/>
    <property type="match status" value="1"/>
</dbReference>
<comment type="caution">
    <text evidence="3">The sequence shown here is derived from an EMBL/GenBank/DDBJ whole genome shotgun (WGS) entry which is preliminary data.</text>
</comment>
<sequence length="468" mass="53265">MVNQKDHDEQHRKEGVPARHNKAGVREEEVCQIYSLKKNLDYSDILIKYANKYLKMGWDLVAVNAQGEPAIDLDFQQPEEIWSSRLTSMGLAGLQMNLGVRTGRPSRLLVLEVHRDQSLAPFNQRGDWGSGCIAAVGQEREQHYYVVPRGWQPPPSYFLESFQIMVFGEEGMVLAPPSLEPQAQAALRWLRPPWENPPTRPSPALCKFLQDSAPAILEESTPSVPKVPTWAEIYPSITRYPGVLQALLAPAPHPEDYYAALVSAARQAGLADPEIILGLLWHAPLGDSSHLTRRWGYFQRLVREGAEGEQENDLSEPRSSQQSREPAFPAGPEDQKVAADNTNRDGSAKADGFAEAPPPPLPPAASPRREEGRRRNGNGRFRLPEGEEYFDSWSELYSLSRDHLIVDRRRYEAMIYELGKLGAWQEFFKGQQRENKSLRQKIESQWAKELEYFRQMSARNEKKGWRKW</sequence>
<feature type="region of interest" description="Disordered" evidence="1">
    <location>
        <begin position="1"/>
        <end position="22"/>
    </location>
</feature>